<dbReference type="EMBL" id="JBIPKE010000012">
    <property type="protein sequence ID" value="MFH6982673.1"/>
    <property type="molecule type" value="Genomic_DNA"/>
</dbReference>
<dbReference type="EC" id="2.1.1.-" evidence="5"/>
<evidence type="ECO:0000256" key="3">
    <source>
        <dbReference type="ARBA" id="ARBA00022679"/>
    </source>
</evidence>
<keyword evidence="2 5" id="KW-0489">Methyltransferase</keyword>
<evidence type="ECO:0000256" key="2">
    <source>
        <dbReference type="ARBA" id="ARBA00022603"/>
    </source>
</evidence>
<evidence type="ECO:0000313" key="6">
    <source>
        <dbReference type="Proteomes" id="UP001610063"/>
    </source>
</evidence>
<feature type="domain" description="Methyltransferase type 11" evidence="4">
    <location>
        <begin position="39"/>
        <end position="126"/>
    </location>
</feature>
<dbReference type="SUPFAM" id="SSF53335">
    <property type="entry name" value="S-adenosyl-L-methionine-dependent methyltransferases"/>
    <property type="match status" value="1"/>
</dbReference>
<dbReference type="GO" id="GO:0008168">
    <property type="term" value="F:methyltransferase activity"/>
    <property type="evidence" value="ECO:0007669"/>
    <property type="project" value="UniProtKB-KW"/>
</dbReference>
<dbReference type="Proteomes" id="UP001610063">
    <property type="component" value="Unassembled WGS sequence"/>
</dbReference>
<organism evidence="5 6">
    <name type="scientific">Marinoscillum luteum</name>
    <dbReference type="NCBI Taxonomy" id="861051"/>
    <lineage>
        <taxon>Bacteria</taxon>
        <taxon>Pseudomonadati</taxon>
        <taxon>Bacteroidota</taxon>
        <taxon>Cytophagia</taxon>
        <taxon>Cytophagales</taxon>
        <taxon>Reichenbachiellaceae</taxon>
        <taxon>Marinoscillum</taxon>
    </lineage>
</organism>
<evidence type="ECO:0000256" key="1">
    <source>
        <dbReference type="ARBA" id="ARBA00008361"/>
    </source>
</evidence>
<reference evidence="5 6" key="1">
    <citation type="journal article" date="2013" name="Int. J. Syst. Evol. Microbiol.">
        <title>Marinoscillum luteum sp. nov., isolated from marine sediment.</title>
        <authorList>
            <person name="Cha I.T."/>
            <person name="Park S.J."/>
            <person name="Kim S.J."/>
            <person name="Kim J.G."/>
            <person name="Jung M.Y."/>
            <person name="Shin K.S."/>
            <person name="Kwon K.K."/>
            <person name="Yang S.H."/>
            <person name="Seo Y.S."/>
            <person name="Rhee S.K."/>
        </authorList>
    </citation>
    <scope>NUCLEOTIDE SEQUENCE [LARGE SCALE GENOMIC DNA]</scope>
    <source>
        <strain evidence="5 6">KCTC 23939</strain>
    </source>
</reference>
<dbReference type="RefSeq" id="WP_395416348.1">
    <property type="nucleotide sequence ID" value="NZ_JBIPKE010000012.1"/>
</dbReference>
<dbReference type="GO" id="GO:0032259">
    <property type="term" value="P:methylation"/>
    <property type="evidence" value="ECO:0007669"/>
    <property type="project" value="UniProtKB-KW"/>
</dbReference>
<keyword evidence="3 5" id="KW-0808">Transferase</keyword>
<gene>
    <name evidence="5" type="ORF">ACHKAR_04440</name>
</gene>
<dbReference type="Gene3D" id="3.40.50.150">
    <property type="entry name" value="Vaccinia Virus protein VP39"/>
    <property type="match status" value="1"/>
</dbReference>
<dbReference type="InterPro" id="IPR029063">
    <property type="entry name" value="SAM-dependent_MTases_sf"/>
</dbReference>
<dbReference type="Pfam" id="PF08241">
    <property type="entry name" value="Methyltransf_11"/>
    <property type="match status" value="1"/>
</dbReference>
<keyword evidence="6" id="KW-1185">Reference proteome</keyword>
<name>A0ABW7N555_9BACT</name>
<protein>
    <submittedName>
        <fullName evidence="5">Class I SAM-dependent methyltransferase</fullName>
        <ecNumber evidence="5">2.1.1.-</ecNumber>
    </submittedName>
</protein>
<evidence type="ECO:0000259" key="4">
    <source>
        <dbReference type="Pfam" id="PF08241"/>
    </source>
</evidence>
<dbReference type="CDD" id="cd02440">
    <property type="entry name" value="AdoMet_MTases"/>
    <property type="match status" value="1"/>
</dbReference>
<comment type="caution">
    <text evidence="5">The sequence shown here is derived from an EMBL/GenBank/DDBJ whole genome shotgun (WGS) entry which is preliminary data.</text>
</comment>
<dbReference type="InterPro" id="IPR013216">
    <property type="entry name" value="Methyltransf_11"/>
</dbReference>
<dbReference type="PANTHER" id="PTHR44942:SF4">
    <property type="entry name" value="METHYLTRANSFERASE TYPE 11 DOMAIN-CONTAINING PROTEIN"/>
    <property type="match status" value="1"/>
</dbReference>
<sequence>MKDLFSSGSDRYAKFRPTYPDSLYEFISTQAAHHNCAWDCATGNGQVARHLSRHFGEVQATDISAAQLSEAYPHPNIYYSAQPAEQTTFPDQHFDLVTIGQAIHWFDFDRFYLEANRTLKTNGIIAVIGYGLHSVSPDIDPIIRQFYYEVIGPYWDPERKYLDEKYQTIPFPFKEIATPAFECVFTWSRAHFLGYLRTWSAVKKFIDQNGSDPVNDLDRAIEPLWGTEQKITFPIFLRLGRKMV</sequence>
<proteinExistence type="inferred from homology"/>
<dbReference type="InterPro" id="IPR051052">
    <property type="entry name" value="Diverse_substrate_MTase"/>
</dbReference>
<comment type="similarity">
    <text evidence="1">Belongs to the methyltransferase superfamily.</text>
</comment>
<evidence type="ECO:0000313" key="5">
    <source>
        <dbReference type="EMBL" id="MFH6982673.1"/>
    </source>
</evidence>
<accession>A0ABW7N555</accession>
<dbReference type="PANTHER" id="PTHR44942">
    <property type="entry name" value="METHYLTRANSF_11 DOMAIN-CONTAINING PROTEIN"/>
    <property type="match status" value="1"/>
</dbReference>